<evidence type="ECO:0000313" key="1">
    <source>
        <dbReference type="EMBL" id="SDS27198.1"/>
    </source>
</evidence>
<proteinExistence type="predicted"/>
<evidence type="ECO:0000313" key="2">
    <source>
        <dbReference type="Proteomes" id="UP000199092"/>
    </source>
</evidence>
<dbReference type="GO" id="GO:0055070">
    <property type="term" value="P:copper ion homeostasis"/>
    <property type="evidence" value="ECO:0007669"/>
    <property type="project" value="InterPro"/>
</dbReference>
<dbReference type="GO" id="GO:0016020">
    <property type="term" value="C:membrane"/>
    <property type="evidence" value="ECO:0007669"/>
    <property type="project" value="InterPro"/>
</dbReference>
<sequence>MINFRYHIVSLMAVFLALAVGIAVGVSLSPSVRSGLNAQADQDRKQVIELRSELDRVNALDEYREAWAGRAGAQVAAGALTGVGVAVVSMPDAPNPVVQAITEAVTGAGGTVVSTVRVDSDVFDPSKAEVVDEAVAPYTDELQLQDDMTPATRFGRALGFSVAAKAPQERDDLAVGIGDALEKAGLATLSGDSARRAELVVVVSAAASDPQPAPEVLQAHVQADVGLVFHAAGLVLAGPNSESITGTDVLTARTDDDAADVLSTVDVADLPSGVITTVLAGQEQLQGRQGHYGALTRADAPLPTLPVR</sequence>
<reference evidence="1 2" key="1">
    <citation type="submission" date="2016-10" db="EMBL/GenBank/DDBJ databases">
        <authorList>
            <person name="de Groot N.N."/>
        </authorList>
    </citation>
    <scope>NUCLEOTIDE SEQUENCE [LARGE SCALE GENOMIC DNA]</scope>
    <source>
        <strain evidence="1 2">DSM 21741</strain>
    </source>
</reference>
<dbReference type="OrthoDB" id="4350157at2"/>
<name>A0A1H1QUN4_9ACTN</name>
<gene>
    <name evidence="1" type="ORF">SAMN04488543_1410</name>
</gene>
<dbReference type="STRING" id="546871.SAMN04488543_1410"/>
<dbReference type="InterPro" id="IPR021522">
    <property type="entry name" value="MctB"/>
</dbReference>
<dbReference type="AlphaFoldDB" id="A0A1H1QUN4"/>
<accession>A0A1H1QUN4</accession>
<protein>
    <submittedName>
        <fullName evidence="1">Copper transport outer membrane protein, MctB</fullName>
    </submittedName>
</protein>
<dbReference type="RefSeq" id="WP_091411460.1">
    <property type="nucleotide sequence ID" value="NZ_LT629749.1"/>
</dbReference>
<dbReference type="EMBL" id="LT629749">
    <property type="protein sequence ID" value="SDS27198.1"/>
    <property type="molecule type" value="Genomic_DNA"/>
</dbReference>
<keyword evidence="2" id="KW-1185">Reference proteome</keyword>
<dbReference type="Proteomes" id="UP000199092">
    <property type="component" value="Chromosome I"/>
</dbReference>
<organism evidence="1 2">
    <name type="scientific">Friedmanniella luteola</name>
    <dbReference type="NCBI Taxonomy" id="546871"/>
    <lineage>
        <taxon>Bacteria</taxon>
        <taxon>Bacillati</taxon>
        <taxon>Actinomycetota</taxon>
        <taxon>Actinomycetes</taxon>
        <taxon>Propionibacteriales</taxon>
        <taxon>Nocardioidaceae</taxon>
        <taxon>Friedmanniella</taxon>
    </lineage>
</organism>
<dbReference type="Pfam" id="PF11382">
    <property type="entry name" value="MctB"/>
    <property type="match status" value="1"/>
</dbReference>